<sequence>MLIKTLAVLIASAGAAVPAATAIKDSVFPSSHSTLKNSKSIVRVSWVGKGVQQEVGNLINGFGKMIHNENSDIQVKGEVIGLQLETSGTFNENICKDLGFDSEDKKSGLACEQSRKG</sequence>
<dbReference type="Proteomes" id="UP000007484">
    <property type="component" value="Chromosome"/>
</dbReference>
<evidence type="ECO:0000313" key="3">
    <source>
        <dbReference type="Proteomes" id="UP000007484"/>
    </source>
</evidence>
<dbReference type="RefSeq" id="WP_013608976.1">
    <property type="nucleotide sequence ID" value="NC_015155.1"/>
</dbReference>
<name>F0QQU9_MYCSL</name>
<accession>F0QQU9</accession>
<organism evidence="2 3">
    <name type="scientific">Mycoplasma suis (strain Illinois)</name>
    <dbReference type="NCBI Taxonomy" id="768700"/>
    <lineage>
        <taxon>Bacteria</taxon>
        <taxon>Bacillati</taxon>
        <taxon>Mycoplasmatota</taxon>
        <taxon>Mollicutes</taxon>
        <taxon>Mycoplasmataceae</taxon>
        <taxon>Mycoplasma</taxon>
    </lineage>
</organism>
<evidence type="ECO:0000313" key="2">
    <source>
        <dbReference type="EMBL" id="ADX97869.1"/>
    </source>
</evidence>
<protein>
    <submittedName>
        <fullName evidence="2">Uncharacterized protein</fullName>
    </submittedName>
</protein>
<keyword evidence="3" id="KW-1185">Reference proteome</keyword>
<dbReference type="KEGG" id="mss:MSU_0327"/>
<dbReference type="EMBL" id="CP002525">
    <property type="protein sequence ID" value="ADX97869.1"/>
    <property type="molecule type" value="Genomic_DNA"/>
</dbReference>
<evidence type="ECO:0000256" key="1">
    <source>
        <dbReference type="SAM" id="SignalP"/>
    </source>
</evidence>
<gene>
    <name evidence="2" type="ordered locus">MSU_0327</name>
</gene>
<dbReference type="AlphaFoldDB" id="F0QQU9"/>
<reference evidence="2 3" key="1">
    <citation type="journal article" date="2011" name="J. Bacteriol.">
        <title>Complete genome sequences of two hemotropic Mycoplasmas, Mycoplasma haemofelis strain Ohio2 and Mycoplasma suis strain Illinois.</title>
        <authorList>
            <person name="Messick J.B."/>
            <person name="Santos A.P."/>
            <person name="Guimaraes A.M."/>
        </authorList>
    </citation>
    <scope>NUCLEOTIDE SEQUENCE [LARGE SCALE GENOMIC DNA]</scope>
    <source>
        <strain evidence="2 3">Illinois</strain>
    </source>
</reference>
<feature type="chain" id="PRO_5003255231" evidence="1">
    <location>
        <begin position="20"/>
        <end position="117"/>
    </location>
</feature>
<proteinExistence type="predicted"/>
<keyword evidence="1" id="KW-0732">Signal</keyword>
<dbReference type="HOGENOM" id="CLU_151902_0_0_14"/>
<dbReference type="STRING" id="768700.MSU_0327"/>
<feature type="signal peptide" evidence="1">
    <location>
        <begin position="1"/>
        <end position="19"/>
    </location>
</feature>